<evidence type="ECO:0000313" key="2">
    <source>
        <dbReference type="EMBL" id="KRG55672.1"/>
    </source>
</evidence>
<keyword evidence="1" id="KW-1133">Transmembrane helix</keyword>
<accession>A0ABR5NHH8</accession>
<keyword evidence="3" id="KW-1185">Reference proteome</keyword>
<dbReference type="PANTHER" id="PTHR34219">
    <property type="entry name" value="IRON-REGULATED INNER MEMBRANE PROTEIN-RELATED"/>
    <property type="match status" value="1"/>
</dbReference>
<feature type="transmembrane region" description="Helical" evidence="1">
    <location>
        <begin position="16"/>
        <end position="38"/>
    </location>
</feature>
<dbReference type="RefSeq" id="WP_055768793.1">
    <property type="nucleotide sequence ID" value="NZ_LDJG01000021.1"/>
</dbReference>
<feature type="transmembrane region" description="Helical" evidence="1">
    <location>
        <begin position="150"/>
        <end position="175"/>
    </location>
</feature>
<feature type="transmembrane region" description="Helical" evidence="1">
    <location>
        <begin position="422"/>
        <end position="441"/>
    </location>
</feature>
<keyword evidence="1" id="KW-0812">Transmembrane</keyword>
<keyword evidence="1" id="KW-0472">Membrane</keyword>
<comment type="caution">
    <text evidence="2">The sequence shown here is derived from an EMBL/GenBank/DDBJ whole genome shotgun (WGS) entry which is preliminary data.</text>
</comment>
<feature type="transmembrane region" description="Helical" evidence="1">
    <location>
        <begin position="345"/>
        <end position="365"/>
    </location>
</feature>
<dbReference type="PANTHER" id="PTHR34219:SF9">
    <property type="entry name" value="IRON-REGULATED INNER MEMBRANE PROTEIN"/>
    <property type="match status" value="1"/>
</dbReference>
<dbReference type="Proteomes" id="UP000050902">
    <property type="component" value="Unassembled WGS sequence"/>
</dbReference>
<evidence type="ECO:0000313" key="3">
    <source>
        <dbReference type="Proteomes" id="UP000050902"/>
    </source>
</evidence>
<feature type="transmembrane region" description="Helical" evidence="1">
    <location>
        <begin position="386"/>
        <end position="410"/>
    </location>
</feature>
<proteinExistence type="predicted"/>
<reference evidence="2 3" key="1">
    <citation type="submission" date="2015-05" db="EMBL/GenBank/DDBJ databases">
        <title>Genome sequencing and analysis of members of genus Stenotrophomonas.</title>
        <authorList>
            <person name="Patil P.P."/>
            <person name="Midha S."/>
            <person name="Patil P.B."/>
        </authorList>
    </citation>
    <scope>NUCLEOTIDE SEQUENCE [LARGE SCALE GENOMIC DNA]</scope>
    <source>
        <strain evidence="2 3">DSM 12575</strain>
    </source>
</reference>
<dbReference type="EMBL" id="LDJG01000021">
    <property type="protein sequence ID" value="KRG55672.1"/>
    <property type="molecule type" value="Genomic_DNA"/>
</dbReference>
<name>A0ABR5NHH8_9GAMM</name>
<feature type="transmembrane region" description="Helical" evidence="1">
    <location>
        <begin position="448"/>
        <end position="471"/>
    </location>
</feature>
<protein>
    <submittedName>
        <fullName evidence="2">Iron-regulated membrane protein</fullName>
    </submittedName>
</protein>
<feature type="transmembrane region" description="Helical" evidence="1">
    <location>
        <begin position="196"/>
        <end position="218"/>
    </location>
</feature>
<dbReference type="InterPro" id="IPR005625">
    <property type="entry name" value="PepSY-ass_TM"/>
</dbReference>
<dbReference type="Pfam" id="PF03929">
    <property type="entry name" value="PepSY_TM"/>
    <property type="match status" value="1"/>
</dbReference>
<feature type="transmembrane region" description="Helical" evidence="1">
    <location>
        <begin position="483"/>
        <end position="500"/>
    </location>
</feature>
<organism evidence="2 3">
    <name type="scientific">Stenotrophomonas nitritireducens</name>
    <dbReference type="NCBI Taxonomy" id="83617"/>
    <lineage>
        <taxon>Bacteria</taxon>
        <taxon>Pseudomonadati</taxon>
        <taxon>Pseudomonadota</taxon>
        <taxon>Gammaproteobacteria</taxon>
        <taxon>Lysobacterales</taxon>
        <taxon>Lysobacteraceae</taxon>
        <taxon>Stenotrophomonas</taxon>
    </lineage>
</organism>
<gene>
    <name evidence="2" type="ORF">ABB22_13535</name>
</gene>
<evidence type="ECO:0000256" key="1">
    <source>
        <dbReference type="SAM" id="Phobius"/>
    </source>
</evidence>
<sequence>MKIGSDIIKVYKDVHIWIGIVCGLMLFIAFYAGAITMFEKPLERWATPPSGLAAAPPLRDAETLLAAVLAVHPQAARRHSIIIEPSPDQPARVIWAERGKRPRELIEYGASFAPDGSLQTEKLRKASAAGLVDRMHQFVGLPLPDAVARIVMGAVALAYAVALLSGLVVLLPTLAKDVFALRIGKNIKRMWLDAHNALGIFSLPFHLVIALTSVGFALHTPFYATQAKVLYGGQLDWGEHAPPPAGDAPLPAQELLARVQAQLPGFDVHAFTFQENRQGQAEASVVGLDVRRGARGRTWMQAGLDPYSGTVDTHDLPGHMDGWSEAVNAFFALHFGSYGGNAVRWLYVLMGLAGAALFHTGNVLWIESRRRKQRGVETVPQKRSAWALGCLTSGVTLGSVAGISATLAAAKWLPAQVQDLAGWHQAIYYAVFSASVAWAFLRGPSRAAVELLWAGAAFTLAIPLSSLAGLWGIGGTWSHPGSWPVDATALAAVPVMLHIAHRTRLRMERGHTDSVWARAAMEPARTV</sequence>